<proteinExistence type="inferred from homology"/>
<evidence type="ECO:0000313" key="5">
    <source>
        <dbReference type="EMBL" id="MFD3002703.1"/>
    </source>
</evidence>
<comment type="similarity">
    <text evidence="1">Belongs to the protein-tyrosine phosphatase family. Non-receptor class dual specificity subfamily.</text>
</comment>
<dbReference type="Proteomes" id="UP001597641">
    <property type="component" value="Unassembled WGS sequence"/>
</dbReference>
<dbReference type="SUPFAM" id="SSF52799">
    <property type="entry name" value="(Phosphotyrosine protein) phosphatases II"/>
    <property type="match status" value="1"/>
</dbReference>
<evidence type="ECO:0000313" key="6">
    <source>
        <dbReference type="Proteomes" id="UP001597641"/>
    </source>
</evidence>
<reference evidence="6" key="1">
    <citation type="journal article" date="2019" name="Int. J. Syst. Evol. Microbiol.">
        <title>The Global Catalogue of Microorganisms (GCM) 10K type strain sequencing project: providing services to taxonomists for standard genome sequencing and annotation.</title>
        <authorList>
            <consortium name="The Broad Institute Genomics Platform"/>
            <consortium name="The Broad Institute Genome Sequencing Center for Infectious Disease"/>
            <person name="Wu L."/>
            <person name="Ma J."/>
        </authorList>
    </citation>
    <scope>NUCLEOTIDE SEQUENCE [LARGE SCALE GENOMIC DNA]</scope>
    <source>
        <strain evidence="6">KCTC 23984</strain>
    </source>
</reference>
<dbReference type="InterPro" id="IPR000340">
    <property type="entry name" value="Dual-sp_phosphatase_cat-dom"/>
</dbReference>
<protein>
    <submittedName>
        <fullName evidence="5">Dual specificity protein phosphatase family protein</fullName>
    </submittedName>
</protein>
<keyword evidence="2" id="KW-0378">Hydrolase</keyword>
<dbReference type="InterPro" id="IPR052103">
    <property type="entry name" value="Dual_spec_Phospatases"/>
</dbReference>
<dbReference type="Pfam" id="PF00782">
    <property type="entry name" value="DSPc"/>
    <property type="match status" value="1"/>
</dbReference>
<keyword evidence="6" id="KW-1185">Reference proteome</keyword>
<dbReference type="InterPro" id="IPR029021">
    <property type="entry name" value="Prot-tyrosine_phosphatase-like"/>
</dbReference>
<dbReference type="InterPro" id="IPR020422">
    <property type="entry name" value="TYR_PHOSPHATASE_DUAL_dom"/>
</dbReference>
<organism evidence="5 6">
    <name type="scientific">Pontibacter toksunensis</name>
    <dbReference type="NCBI Taxonomy" id="1332631"/>
    <lineage>
        <taxon>Bacteria</taxon>
        <taxon>Pseudomonadati</taxon>
        <taxon>Bacteroidota</taxon>
        <taxon>Cytophagia</taxon>
        <taxon>Cytophagales</taxon>
        <taxon>Hymenobacteraceae</taxon>
        <taxon>Pontibacter</taxon>
    </lineage>
</organism>
<dbReference type="PANTHER" id="PTHR45961:SF6">
    <property type="entry name" value="IP21249P"/>
    <property type="match status" value="1"/>
</dbReference>
<dbReference type="PANTHER" id="PTHR45961">
    <property type="entry name" value="IP21249P"/>
    <property type="match status" value="1"/>
</dbReference>
<evidence type="ECO:0000256" key="2">
    <source>
        <dbReference type="ARBA" id="ARBA00022801"/>
    </source>
</evidence>
<evidence type="ECO:0000256" key="1">
    <source>
        <dbReference type="ARBA" id="ARBA00008601"/>
    </source>
</evidence>
<keyword evidence="3" id="KW-0904">Protein phosphatase</keyword>
<dbReference type="Gene3D" id="3.90.190.10">
    <property type="entry name" value="Protein tyrosine phosphatase superfamily"/>
    <property type="match status" value="1"/>
</dbReference>
<evidence type="ECO:0000256" key="3">
    <source>
        <dbReference type="ARBA" id="ARBA00022912"/>
    </source>
</evidence>
<name>A0ABW6C383_9BACT</name>
<dbReference type="EMBL" id="JBHUOX010000019">
    <property type="protein sequence ID" value="MFD3002703.1"/>
    <property type="molecule type" value="Genomic_DNA"/>
</dbReference>
<dbReference type="RefSeq" id="WP_377488606.1">
    <property type="nucleotide sequence ID" value="NZ_JBHUOX010000019.1"/>
</dbReference>
<dbReference type="SMART" id="SM00195">
    <property type="entry name" value="DSPc"/>
    <property type="match status" value="1"/>
</dbReference>
<evidence type="ECO:0000259" key="4">
    <source>
        <dbReference type="SMART" id="SM00195"/>
    </source>
</evidence>
<comment type="caution">
    <text evidence="5">The sequence shown here is derived from an EMBL/GenBank/DDBJ whole genome shotgun (WGS) entry which is preliminary data.</text>
</comment>
<feature type="domain" description="Tyrosine-protein phosphatase" evidence="4">
    <location>
        <begin position="1"/>
        <end position="134"/>
    </location>
</feature>
<gene>
    <name evidence="5" type="ORF">ACFS7Z_20195</name>
</gene>
<accession>A0ABW6C383</accession>
<sequence>MDPVRPWLFVGKFRDTLNYRCLKANNIEAMLQFAELVEYTDIPALHLAVEDGSPLSSADLQHGISFVLQQHQQDKKVLIACGAGISRSVIFAIAALRETEDTALLTAYQEIVHAHIAALPHPVLWKSLCAHYQEEIPYIQVLRHYNSVVS</sequence>